<reference evidence="4" key="1">
    <citation type="submission" date="2020-05" db="EMBL/GenBank/DDBJ databases">
        <authorList>
            <person name="Chiriac C."/>
            <person name="Salcher M."/>
            <person name="Ghai R."/>
            <person name="Kavagutti S V."/>
        </authorList>
    </citation>
    <scope>NUCLEOTIDE SEQUENCE</scope>
</reference>
<dbReference type="EMBL" id="CAFBQL010000003">
    <property type="protein sequence ID" value="CAB5055949.1"/>
    <property type="molecule type" value="Genomic_DNA"/>
</dbReference>
<dbReference type="EMBL" id="CAFBLE010000001">
    <property type="protein sequence ID" value="CAB4855060.1"/>
    <property type="molecule type" value="Genomic_DNA"/>
</dbReference>
<dbReference type="InterPro" id="IPR012495">
    <property type="entry name" value="TadE-like_dom"/>
</dbReference>
<dbReference type="AlphaFoldDB" id="A0A6J7HQW8"/>
<dbReference type="Pfam" id="PF07811">
    <property type="entry name" value="TadE"/>
    <property type="match status" value="1"/>
</dbReference>
<dbReference type="EMBL" id="CAFBMV010000003">
    <property type="protein sequence ID" value="CAB4919663.1"/>
    <property type="molecule type" value="Genomic_DNA"/>
</dbReference>
<protein>
    <submittedName>
        <fullName evidence="4">Unannotated protein</fullName>
    </submittedName>
</protein>
<evidence type="ECO:0000313" key="3">
    <source>
        <dbReference type="EMBL" id="CAB4855060.1"/>
    </source>
</evidence>
<organism evidence="4">
    <name type="scientific">freshwater metagenome</name>
    <dbReference type="NCBI Taxonomy" id="449393"/>
    <lineage>
        <taxon>unclassified sequences</taxon>
        <taxon>metagenomes</taxon>
        <taxon>ecological metagenomes</taxon>
    </lineage>
</organism>
<proteinExistence type="predicted"/>
<evidence type="ECO:0000313" key="5">
    <source>
        <dbReference type="EMBL" id="CAB5055949.1"/>
    </source>
</evidence>
<sequence>MKKESEGSASVEFVTLALPLFVPIFLFLTQFSQVSALEAHARTLAREAVHAYATGGELSSAQERAFAVLNYSAPKLGFSASEIASMRLSFTCDSSQCSQAGERVRADLTFTVSSSNRTVHVGAQEYISPWL</sequence>
<gene>
    <name evidence="2" type="ORF">UFOPK2822_01168</name>
    <name evidence="3" type="ORF">UFOPK3346_00023</name>
    <name evidence="4" type="ORF">UFOPK3670_00581</name>
    <name evidence="5" type="ORF">UFOPK4308_00523</name>
</gene>
<accession>A0A6J7HQW8</accession>
<evidence type="ECO:0000313" key="4">
    <source>
        <dbReference type="EMBL" id="CAB4919663.1"/>
    </source>
</evidence>
<feature type="domain" description="TadE-like" evidence="1">
    <location>
        <begin position="7"/>
        <end position="49"/>
    </location>
</feature>
<dbReference type="EMBL" id="CAEZZC010000017">
    <property type="protein sequence ID" value="CAB4756452.1"/>
    <property type="molecule type" value="Genomic_DNA"/>
</dbReference>
<name>A0A6J7HQW8_9ZZZZ</name>
<evidence type="ECO:0000313" key="2">
    <source>
        <dbReference type="EMBL" id="CAB4756452.1"/>
    </source>
</evidence>
<evidence type="ECO:0000259" key="1">
    <source>
        <dbReference type="Pfam" id="PF07811"/>
    </source>
</evidence>